<dbReference type="CDD" id="cd09618">
    <property type="entry name" value="CBM9_like_2"/>
    <property type="match status" value="1"/>
</dbReference>
<dbReference type="GO" id="GO:0030246">
    <property type="term" value="F:carbohydrate binding"/>
    <property type="evidence" value="ECO:0007669"/>
    <property type="project" value="InterPro"/>
</dbReference>
<dbReference type="Pfam" id="PF19313">
    <property type="entry name" value="DUF5916"/>
    <property type="match status" value="1"/>
</dbReference>
<organism evidence="4 5">
    <name type="scientific">Lacibacter sediminis</name>
    <dbReference type="NCBI Taxonomy" id="2760713"/>
    <lineage>
        <taxon>Bacteria</taxon>
        <taxon>Pseudomonadati</taxon>
        <taxon>Bacteroidota</taxon>
        <taxon>Chitinophagia</taxon>
        <taxon>Chitinophagales</taxon>
        <taxon>Chitinophagaceae</taxon>
        <taxon>Lacibacter</taxon>
    </lineage>
</organism>
<accession>A0A7G5XD15</accession>
<evidence type="ECO:0000259" key="2">
    <source>
        <dbReference type="Pfam" id="PF06452"/>
    </source>
</evidence>
<dbReference type="SUPFAM" id="SSF49344">
    <property type="entry name" value="CBD9-like"/>
    <property type="match status" value="1"/>
</dbReference>
<feature type="chain" id="PRO_5028798239" evidence="1">
    <location>
        <begin position="22"/>
        <end position="821"/>
    </location>
</feature>
<dbReference type="Pfam" id="PF06452">
    <property type="entry name" value="CBM9_1"/>
    <property type="match status" value="1"/>
</dbReference>
<evidence type="ECO:0000313" key="4">
    <source>
        <dbReference type="EMBL" id="QNA43368.1"/>
    </source>
</evidence>
<reference evidence="5" key="1">
    <citation type="submission" date="2020-08" db="EMBL/GenBank/DDBJ databases">
        <title>Lacibacter sp. S13-6-6 genome sequencing.</title>
        <authorList>
            <person name="Jin L."/>
        </authorList>
    </citation>
    <scope>NUCLEOTIDE SEQUENCE [LARGE SCALE GENOMIC DNA]</scope>
    <source>
        <strain evidence="5">S13-6-6</strain>
    </source>
</reference>
<dbReference type="RefSeq" id="WP_182801633.1">
    <property type="nucleotide sequence ID" value="NZ_CP060007.1"/>
</dbReference>
<feature type="domain" description="DUF5916" evidence="3">
    <location>
        <begin position="236"/>
        <end position="817"/>
    </location>
</feature>
<feature type="domain" description="Carbohydrate-binding" evidence="2">
    <location>
        <begin position="38"/>
        <end position="202"/>
    </location>
</feature>
<keyword evidence="5" id="KW-1185">Reference proteome</keyword>
<dbReference type="AlphaFoldDB" id="A0A7G5XD15"/>
<gene>
    <name evidence="4" type="ORF">H4075_14930</name>
</gene>
<dbReference type="InterPro" id="IPR045670">
    <property type="entry name" value="DUF5916"/>
</dbReference>
<protein>
    <submittedName>
        <fullName evidence="4">Carbohydrate binding family 9 domain-containing protein</fullName>
    </submittedName>
</protein>
<evidence type="ECO:0000256" key="1">
    <source>
        <dbReference type="SAM" id="SignalP"/>
    </source>
</evidence>
<keyword evidence="1" id="KW-0732">Signal</keyword>
<dbReference type="EMBL" id="CP060007">
    <property type="protein sequence ID" value="QNA43368.1"/>
    <property type="molecule type" value="Genomic_DNA"/>
</dbReference>
<dbReference type="GO" id="GO:0016052">
    <property type="term" value="P:carbohydrate catabolic process"/>
    <property type="evidence" value="ECO:0007669"/>
    <property type="project" value="InterPro"/>
</dbReference>
<feature type="signal peptide" evidence="1">
    <location>
        <begin position="1"/>
        <end position="21"/>
    </location>
</feature>
<proteinExistence type="predicted"/>
<dbReference type="GO" id="GO:0004553">
    <property type="term" value="F:hydrolase activity, hydrolyzing O-glycosyl compounds"/>
    <property type="evidence" value="ECO:0007669"/>
    <property type="project" value="InterPro"/>
</dbReference>
<dbReference type="Gene3D" id="2.60.40.1190">
    <property type="match status" value="1"/>
</dbReference>
<evidence type="ECO:0000259" key="3">
    <source>
        <dbReference type="Pfam" id="PF19313"/>
    </source>
</evidence>
<dbReference type="InterPro" id="IPR010502">
    <property type="entry name" value="Carb-bd_dom_fam9"/>
</dbReference>
<dbReference type="Proteomes" id="UP000515344">
    <property type="component" value="Chromosome"/>
</dbReference>
<name>A0A7G5XD15_9BACT</name>
<sequence length="821" mass="94403">MRKSILSFVLTIAALSSLANNEPERSLQASKVVQAPKLDGVLDEAIWQTAPVAENFVVNSPNYGEASAYRTKVYVVYDNNSIYIGAYLYDDPSKVRTQLTARDKESQQDVDYFSVFFDTYNDDQNGFQFLVTSRNVQSDGRLSPNRSSQFGPPSDYSWDAVWESKVTMHEDGWVVEMKIPYFSLRFAKKEKQDWGLNFQRYVRRSNESSYWNNINPNQNGFVNQFGKLSGLENLEPPLRLSFLPYVTAGFRTTPTSKGRVNEFLRNGGMDVKYGVNESFTLDMTLIPDFGQVISDNVINNLSPFEVQFQENRPFFTEGTEIFNKAGLFYSRRVGATPSGYYNARSLGSTDSTRVVSNPGVVQLLNATKFSGRTKQKLGIGVFNAIGAAMFAEIENTNTKQTERIQTEPFTNYNLIVLDQALKGRSSITLTNANVTRNGAGRDANVTGIDLYLFDKTNQYGFQGKFDYSKIMGPNPYSGFKSVASLGKVSGKIQFNLLSNVESDRYDPNDLGFLGVANKVHTTVNISYNQLTPTDKFNSYNFRLTVRHEMLYKPFVFTNIQYNANAFWFFKNFWDVSLGATYQPLWQKSYFELRTPGRYMRQTPWGFLRLNGSTDSRKRLFARLTLGMAESVDIKNDPYIVIHPGMRYRFSDRLSLDIDWSYTDDRGQFGYAFQRETNGEPIIGRRRKTDVTTLVSGIYNFTSRMNVTLRARHYWSRVKYASFYNVSEDGWYIDRAFIPGQNQNFNVWNMDVFYTWDFNYGSRFIVGWKNWLANDFPVDGNRYKNYWGNAGRILMSPQGNEFTARMIFFIDSQKLRRKRNQS</sequence>
<evidence type="ECO:0000313" key="5">
    <source>
        <dbReference type="Proteomes" id="UP000515344"/>
    </source>
</evidence>
<dbReference type="KEGG" id="lacs:H4075_14930"/>